<name>A0A840QND7_9BACI</name>
<dbReference type="Proteomes" id="UP000551878">
    <property type="component" value="Unassembled WGS sequence"/>
</dbReference>
<evidence type="ECO:0000313" key="2">
    <source>
        <dbReference type="Proteomes" id="UP000551878"/>
    </source>
</evidence>
<dbReference type="InterPro" id="IPR014967">
    <property type="entry name" value="Uncharacterised_YugN-like"/>
</dbReference>
<dbReference type="Gene3D" id="3.30.310.100">
    <property type="entry name" value="YugN-like"/>
    <property type="match status" value="1"/>
</dbReference>
<organism evidence="1 2">
    <name type="scientific">Texcoconibacillus texcoconensis</name>
    <dbReference type="NCBI Taxonomy" id="1095777"/>
    <lineage>
        <taxon>Bacteria</taxon>
        <taxon>Bacillati</taxon>
        <taxon>Bacillota</taxon>
        <taxon>Bacilli</taxon>
        <taxon>Bacillales</taxon>
        <taxon>Bacillaceae</taxon>
        <taxon>Texcoconibacillus</taxon>
    </lineage>
</organism>
<dbReference type="SUPFAM" id="SSF160755">
    <property type="entry name" value="YugN-like"/>
    <property type="match status" value="1"/>
</dbReference>
<reference evidence="1 2" key="1">
    <citation type="submission" date="2020-08" db="EMBL/GenBank/DDBJ databases">
        <title>Genomic Encyclopedia of Type Strains, Phase IV (KMG-IV): sequencing the most valuable type-strain genomes for metagenomic binning, comparative biology and taxonomic classification.</title>
        <authorList>
            <person name="Goeker M."/>
        </authorList>
    </citation>
    <scope>NUCLEOTIDE SEQUENCE [LARGE SCALE GENOMIC DNA]</scope>
    <source>
        <strain evidence="1 2">DSM 24696</strain>
    </source>
</reference>
<comment type="caution">
    <text evidence="1">The sequence shown here is derived from an EMBL/GenBank/DDBJ whole genome shotgun (WGS) entry which is preliminary data.</text>
</comment>
<gene>
    <name evidence="1" type="ORF">HNQ41_000995</name>
</gene>
<dbReference type="Pfam" id="PF08868">
    <property type="entry name" value="YugN"/>
    <property type="match status" value="1"/>
</dbReference>
<dbReference type="EMBL" id="JACHHB010000003">
    <property type="protein sequence ID" value="MBB5172851.1"/>
    <property type="molecule type" value="Genomic_DNA"/>
</dbReference>
<proteinExistence type="predicted"/>
<evidence type="ECO:0008006" key="3">
    <source>
        <dbReference type="Google" id="ProtNLM"/>
    </source>
</evidence>
<accession>A0A840QND7</accession>
<sequence>MINQVLMGILKGEAKPGGKSRMITLPSKVENQTFLLNDIEKQIKPLGYVIGGNWDYEHGYFDYKMEDNGSYLFVRVPFQAVEGELDQQGVEVKLGRPFLLSHKYQSGLDDWVDDESALVNQFSEPVDKDAPFPKEWIDTGRAHVHELEEVLLR</sequence>
<keyword evidence="2" id="KW-1185">Reference proteome</keyword>
<dbReference type="InterPro" id="IPR036491">
    <property type="entry name" value="YugN-like_sf"/>
</dbReference>
<protein>
    <recommendedName>
        <fullName evidence="3">YugN-like family protein</fullName>
    </recommendedName>
</protein>
<evidence type="ECO:0000313" key="1">
    <source>
        <dbReference type="EMBL" id="MBB5172851.1"/>
    </source>
</evidence>
<dbReference type="AlphaFoldDB" id="A0A840QND7"/>